<sequence length="543" mass="60738">MSCPENAFRYNGTQCACDPGHYLVNKSCLLFSGDSRGWVVGSGVSAEPQFFLTTVLSLDSIRRLTQSQAVLLEVTLVTVVAWLAFCFAVRLGRVDGGRSTWFRIRWWISRFDFTFDTRHWLEDQQVVVKRKTELGGTFSVASSILFIGLLSALLYQVIMKRSIEVHKIRPANAPDLLSFVNDLEFNITAISSMTCSHLRGPRTVVLGTPGFIDYRVFPLSKYMSYSCQNTSMGPTVSVKCSGCRIPWRNHYISWQFVDLPNDPATAVGFQFNLTAKDHGDDKHVSFVSGSIKSESSADDQPRTYRGPDLNVLRVQLFPQLYRNLHDLRLIQPLLHDFIPGSFFSDVNGLRASLENPRDGLINTTLFVSSLSDYIVEIDKESVMGPVSVLANIGGLYVFSLGVFLYLLVQCEARVKKLRNEDAVMRDIRTRRRAQKNWNKLRKFVMYTWGLNDLDPSIKSGNRPDGSIIASLSCGRCLPREKSSSRMNSSLRLGKNNNIPTEEQSVDPDAVPVERVGSSLVDNSVGTRGTSSHSEAEHSSQSTV</sequence>
<feature type="transmembrane region" description="Helical" evidence="2">
    <location>
        <begin position="388"/>
        <end position="408"/>
    </location>
</feature>
<feature type="region of interest" description="Disordered" evidence="1">
    <location>
        <begin position="478"/>
        <end position="543"/>
    </location>
</feature>
<feature type="transmembrane region" description="Helical" evidence="2">
    <location>
        <begin position="138"/>
        <end position="158"/>
    </location>
</feature>
<keyword evidence="2" id="KW-0472">Membrane</keyword>
<evidence type="ECO:0000256" key="1">
    <source>
        <dbReference type="SAM" id="MobiDB-lite"/>
    </source>
</evidence>
<evidence type="ECO:0000313" key="3">
    <source>
        <dbReference type="Proteomes" id="UP000515123"/>
    </source>
</evidence>
<evidence type="ECO:0000256" key="2">
    <source>
        <dbReference type="SAM" id="Phobius"/>
    </source>
</evidence>
<keyword evidence="2" id="KW-1133">Transmembrane helix</keyword>
<dbReference type="PANTHER" id="PTHR37254:SF1">
    <property type="entry name" value="OS01G0100500 PROTEIN"/>
    <property type="match status" value="1"/>
</dbReference>
<dbReference type="PANTHER" id="PTHR37254">
    <property type="entry name" value="OS01G0100500 PROTEIN"/>
    <property type="match status" value="1"/>
</dbReference>
<organism evidence="3 4">
    <name type="scientific">Ananas comosus</name>
    <name type="common">Pineapple</name>
    <name type="synonym">Ananas ananas</name>
    <dbReference type="NCBI Taxonomy" id="4615"/>
    <lineage>
        <taxon>Eukaryota</taxon>
        <taxon>Viridiplantae</taxon>
        <taxon>Streptophyta</taxon>
        <taxon>Embryophyta</taxon>
        <taxon>Tracheophyta</taxon>
        <taxon>Spermatophyta</taxon>
        <taxon>Magnoliopsida</taxon>
        <taxon>Liliopsida</taxon>
        <taxon>Poales</taxon>
        <taxon>Bromeliaceae</taxon>
        <taxon>Bromelioideae</taxon>
        <taxon>Ananas</taxon>
    </lineage>
</organism>
<dbReference type="AlphaFoldDB" id="A0A6P5GSX9"/>
<dbReference type="GeneID" id="109725938"/>
<feature type="compositionally biased region" description="Polar residues" evidence="1">
    <location>
        <begin position="484"/>
        <end position="502"/>
    </location>
</feature>
<keyword evidence="3" id="KW-1185">Reference proteome</keyword>
<dbReference type="RefSeq" id="XP_020110932.1">
    <property type="nucleotide sequence ID" value="XM_020255343.1"/>
</dbReference>
<gene>
    <name evidence="4" type="primary">LOC109725938</name>
</gene>
<evidence type="ECO:0000313" key="4">
    <source>
        <dbReference type="RefSeq" id="XP_020110932.1"/>
    </source>
</evidence>
<reference evidence="3" key="1">
    <citation type="journal article" date="2015" name="Nat. Genet.">
        <title>The pineapple genome and the evolution of CAM photosynthesis.</title>
        <authorList>
            <person name="Ming R."/>
            <person name="VanBuren R."/>
            <person name="Wai C.M."/>
            <person name="Tang H."/>
            <person name="Schatz M.C."/>
            <person name="Bowers J.E."/>
            <person name="Lyons E."/>
            <person name="Wang M.L."/>
            <person name="Chen J."/>
            <person name="Biggers E."/>
            <person name="Zhang J."/>
            <person name="Huang L."/>
            <person name="Zhang L."/>
            <person name="Miao W."/>
            <person name="Zhang J."/>
            <person name="Ye Z."/>
            <person name="Miao C."/>
            <person name="Lin Z."/>
            <person name="Wang H."/>
            <person name="Zhou H."/>
            <person name="Yim W.C."/>
            <person name="Priest H.D."/>
            <person name="Zheng C."/>
            <person name="Woodhouse M."/>
            <person name="Edger P.P."/>
            <person name="Guyot R."/>
            <person name="Guo H.B."/>
            <person name="Guo H."/>
            <person name="Zheng G."/>
            <person name="Singh R."/>
            <person name="Sharma A."/>
            <person name="Min X."/>
            <person name="Zheng Y."/>
            <person name="Lee H."/>
            <person name="Gurtowski J."/>
            <person name="Sedlazeck F.J."/>
            <person name="Harkess A."/>
            <person name="McKain M.R."/>
            <person name="Liao Z."/>
            <person name="Fang J."/>
            <person name="Liu J."/>
            <person name="Zhang X."/>
            <person name="Zhang Q."/>
            <person name="Hu W."/>
            <person name="Qin Y."/>
            <person name="Wang K."/>
            <person name="Chen L.Y."/>
            <person name="Shirley N."/>
            <person name="Lin Y.R."/>
            <person name="Liu L.Y."/>
            <person name="Hernandez A.G."/>
            <person name="Wright C.L."/>
            <person name="Bulone V."/>
            <person name="Tuskan G.A."/>
            <person name="Heath K."/>
            <person name="Zee F."/>
            <person name="Moore P.H."/>
            <person name="Sunkar R."/>
            <person name="Leebens-Mack J.H."/>
            <person name="Mockler T."/>
            <person name="Bennetzen J.L."/>
            <person name="Freeling M."/>
            <person name="Sankoff D."/>
            <person name="Paterson A.H."/>
            <person name="Zhu X."/>
            <person name="Yang X."/>
            <person name="Smith J.A."/>
            <person name="Cushman J.C."/>
            <person name="Paull R.E."/>
            <person name="Yu Q."/>
        </authorList>
    </citation>
    <scope>NUCLEOTIDE SEQUENCE [LARGE SCALE GENOMIC DNA]</scope>
    <source>
        <strain evidence="3">cv. F153</strain>
    </source>
</reference>
<name>A0A6P5GSX9_ANACO</name>
<protein>
    <submittedName>
        <fullName evidence="4">Uncharacterized protein LOC109725938 isoform X1</fullName>
    </submittedName>
</protein>
<reference evidence="4" key="2">
    <citation type="submission" date="2025-08" db="UniProtKB">
        <authorList>
            <consortium name="RefSeq"/>
        </authorList>
    </citation>
    <scope>IDENTIFICATION</scope>
    <source>
        <tissue evidence="4">Leaf</tissue>
    </source>
</reference>
<dbReference type="OrthoDB" id="1909934at2759"/>
<keyword evidence="2" id="KW-0812">Transmembrane</keyword>
<dbReference type="Proteomes" id="UP000515123">
    <property type="component" value="Linkage group 20"/>
</dbReference>
<proteinExistence type="predicted"/>
<feature type="compositionally biased region" description="Polar residues" evidence="1">
    <location>
        <begin position="519"/>
        <end position="529"/>
    </location>
</feature>
<accession>A0A6P5GSX9</accession>
<feature type="transmembrane region" description="Helical" evidence="2">
    <location>
        <begin position="70"/>
        <end position="91"/>
    </location>
</feature>